<keyword evidence="2" id="KW-0732">Signal</keyword>
<sequence>MARTALACVLWWRWLGILVMFQGMEAHSGIRTGSQAAASAPDGIPSRQANRGPRSIGSIRCPECVRLQGPGLTEPLHDDRVQV</sequence>
<evidence type="ECO:0000313" key="4">
    <source>
        <dbReference type="Proteomes" id="UP001148018"/>
    </source>
</evidence>
<gene>
    <name evidence="3" type="ORF">NHX12_007516</name>
</gene>
<evidence type="ECO:0008006" key="5">
    <source>
        <dbReference type="Google" id="ProtNLM"/>
    </source>
</evidence>
<feature type="chain" id="PRO_5040330594" description="Secreted protein" evidence="2">
    <location>
        <begin position="27"/>
        <end position="83"/>
    </location>
</feature>
<evidence type="ECO:0000256" key="2">
    <source>
        <dbReference type="SAM" id="SignalP"/>
    </source>
</evidence>
<accession>A0A9Q0IB96</accession>
<proteinExistence type="predicted"/>
<feature type="region of interest" description="Disordered" evidence="1">
    <location>
        <begin position="31"/>
        <end position="57"/>
    </location>
</feature>
<protein>
    <recommendedName>
        <fullName evidence="5">Secreted protein</fullName>
    </recommendedName>
</protein>
<organism evidence="3 4">
    <name type="scientific">Muraenolepis orangiensis</name>
    <name type="common">Patagonian moray cod</name>
    <dbReference type="NCBI Taxonomy" id="630683"/>
    <lineage>
        <taxon>Eukaryota</taxon>
        <taxon>Metazoa</taxon>
        <taxon>Chordata</taxon>
        <taxon>Craniata</taxon>
        <taxon>Vertebrata</taxon>
        <taxon>Euteleostomi</taxon>
        <taxon>Actinopterygii</taxon>
        <taxon>Neopterygii</taxon>
        <taxon>Teleostei</taxon>
        <taxon>Neoteleostei</taxon>
        <taxon>Acanthomorphata</taxon>
        <taxon>Zeiogadaria</taxon>
        <taxon>Gadariae</taxon>
        <taxon>Gadiformes</taxon>
        <taxon>Muraenolepidoidei</taxon>
        <taxon>Muraenolepididae</taxon>
        <taxon>Muraenolepis</taxon>
    </lineage>
</organism>
<evidence type="ECO:0000313" key="3">
    <source>
        <dbReference type="EMBL" id="KAJ3592389.1"/>
    </source>
</evidence>
<name>A0A9Q0IB96_9TELE</name>
<evidence type="ECO:0000256" key="1">
    <source>
        <dbReference type="SAM" id="MobiDB-lite"/>
    </source>
</evidence>
<reference evidence="3" key="1">
    <citation type="submission" date="2022-07" db="EMBL/GenBank/DDBJ databases">
        <title>Chromosome-level genome of Muraenolepis orangiensis.</title>
        <authorList>
            <person name="Kim J."/>
        </authorList>
    </citation>
    <scope>NUCLEOTIDE SEQUENCE</scope>
    <source>
        <strain evidence="3">KU_S4_2022</strain>
        <tissue evidence="3">Muscle</tissue>
    </source>
</reference>
<keyword evidence="4" id="KW-1185">Reference proteome</keyword>
<comment type="caution">
    <text evidence="3">The sequence shown here is derived from an EMBL/GenBank/DDBJ whole genome shotgun (WGS) entry which is preliminary data.</text>
</comment>
<dbReference type="Proteomes" id="UP001148018">
    <property type="component" value="Unassembled WGS sequence"/>
</dbReference>
<dbReference type="EMBL" id="JANIIK010000113">
    <property type="protein sequence ID" value="KAJ3592389.1"/>
    <property type="molecule type" value="Genomic_DNA"/>
</dbReference>
<dbReference type="OrthoDB" id="10563654at2759"/>
<feature type="signal peptide" evidence="2">
    <location>
        <begin position="1"/>
        <end position="26"/>
    </location>
</feature>
<dbReference type="AlphaFoldDB" id="A0A9Q0IB96"/>